<name>A0A2R6A647_9ARCH</name>
<comment type="caution">
    <text evidence="1">The sequence shown here is derived from an EMBL/GenBank/DDBJ whole genome shotgun (WGS) entry which is preliminary data.</text>
</comment>
<reference evidence="1 2" key="1">
    <citation type="submission" date="2017-04" db="EMBL/GenBank/DDBJ databases">
        <title>Novel microbial lineages endemic to geothermal iron-oxide mats fill important gaps in the evolutionary history of Archaea.</title>
        <authorList>
            <person name="Jay Z.J."/>
            <person name="Beam J.P."/>
            <person name="Dlakic M."/>
            <person name="Rusch D.B."/>
            <person name="Kozubal M.A."/>
            <person name="Inskeep W.P."/>
        </authorList>
    </citation>
    <scope>NUCLEOTIDE SEQUENCE [LARGE SCALE GENOMIC DNA]</scope>
    <source>
        <strain evidence="1">OSP_D</strain>
    </source>
</reference>
<protein>
    <submittedName>
        <fullName evidence="1">Uncharacterized protein</fullName>
    </submittedName>
</protein>
<dbReference type="Proteomes" id="UP000240880">
    <property type="component" value="Unassembled WGS sequence"/>
</dbReference>
<evidence type="ECO:0000313" key="1">
    <source>
        <dbReference type="EMBL" id="PSN81798.1"/>
    </source>
</evidence>
<sequence>MTLLPSSIGGLMGLWEGHLVSLLKGLELCDDSPLFMWGSSDAPYCPPNERCIPESMVGTMSPLEGNPRP</sequence>
<evidence type="ECO:0000313" key="2">
    <source>
        <dbReference type="Proteomes" id="UP000240880"/>
    </source>
</evidence>
<accession>A0A2R6A647</accession>
<proteinExistence type="predicted"/>
<dbReference type="EMBL" id="NEXC01000149">
    <property type="protein sequence ID" value="PSN81798.1"/>
    <property type="molecule type" value="Genomic_DNA"/>
</dbReference>
<gene>
    <name evidence="1" type="ORF">B9Q01_10080</name>
</gene>
<organism evidence="1 2">
    <name type="scientific">Candidatus Marsarchaeota G1 archaeon OSP_D</name>
    <dbReference type="NCBI Taxonomy" id="1978155"/>
    <lineage>
        <taxon>Archaea</taxon>
        <taxon>Candidatus Marsarchaeota</taxon>
        <taxon>Candidatus Marsarchaeota group 1</taxon>
    </lineage>
</organism>
<feature type="non-terminal residue" evidence="1">
    <location>
        <position position="69"/>
    </location>
</feature>
<dbReference type="AlphaFoldDB" id="A0A2R6A647"/>